<sequence length="62" mass="7028">MPIVQIELIEGRTVEQKRALVKEVTDAIVRTLGVQPEAVRIILRDMKKENFAVAGTLRLDQK</sequence>
<dbReference type="KEGG" id="fcz:IMF26_02995"/>
<evidence type="ECO:0000259" key="5">
    <source>
        <dbReference type="Pfam" id="PF01361"/>
    </source>
</evidence>
<dbReference type="NCBIfam" id="NF002571">
    <property type="entry name" value="PRK02220.1"/>
    <property type="match status" value="1"/>
</dbReference>
<dbReference type="EMBL" id="CP062796">
    <property type="protein sequence ID" value="QUL99051.1"/>
    <property type="molecule type" value="Genomic_DNA"/>
</dbReference>
<comment type="similarity">
    <text evidence="1 4">Belongs to the 4-oxalocrotonate tautomerase family.</text>
</comment>
<keyword evidence="2 4" id="KW-0413">Isomerase</keyword>
<organism evidence="6">
    <name type="scientific">Candidatus Fermentithermobacillus carboniphilus</name>
    <dbReference type="NCBI Taxonomy" id="3085328"/>
    <lineage>
        <taxon>Bacteria</taxon>
        <taxon>Bacillati</taxon>
        <taxon>Bacillota</taxon>
        <taxon>Candidatus Fermentithermobacillia</taxon>
        <taxon>Candidatus Fermentithermobacillales</taxon>
        <taxon>Candidatus Fermentithermobacillaceae</taxon>
        <taxon>Candidatus Fermentithermobacillus</taxon>
    </lineage>
</organism>
<evidence type="ECO:0000256" key="3">
    <source>
        <dbReference type="PIRSR" id="PIRSR618191-1"/>
    </source>
</evidence>
<accession>A0AAT9LD92</accession>
<dbReference type="InterPro" id="IPR014347">
    <property type="entry name" value="Tautomerase/MIF_sf"/>
</dbReference>
<dbReference type="GO" id="GO:0016853">
    <property type="term" value="F:isomerase activity"/>
    <property type="evidence" value="ECO:0007669"/>
    <property type="project" value="UniProtKB-UniRule"/>
</dbReference>
<dbReference type="InterPro" id="IPR018191">
    <property type="entry name" value="4-OT"/>
</dbReference>
<evidence type="ECO:0000256" key="2">
    <source>
        <dbReference type="ARBA" id="ARBA00023235"/>
    </source>
</evidence>
<dbReference type="PANTHER" id="PTHR35530:SF1">
    <property type="entry name" value="2-HYDROXYMUCONATE TAUTOMERASE"/>
    <property type="match status" value="1"/>
</dbReference>
<name>A0AAT9LD92_9FIRM</name>
<dbReference type="Pfam" id="PF01361">
    <property type="entry name" value="Tautomerase"/>
    <property type="match status" value="1"/>
</dbReference>
<proteinExistence type="inferred from homology"/>
<dbReference type="SUPFAM" id="SSF55331">
    <property type="entry name" value="Tautomerase/MIF"/>
    <property type="match status" value="1"/>
</dbReference>
<evidence type="ECO:0000256" key="4">
    <source>
        <dbReference type="RuleBase" id="RU362032"/>
    </source>
</evidence>
<dbReference type="Gene3D" id="3.30.429.10">
    <property type="entry name" value="Macrophage Migration Inhibitory Factor"/>
    <property type="match status" value="1"/>
</dbReference>
<dbReference type="AlphaFoldDB" id="A0AAT9LD92"/>
<dbReference type="EC" id="5.3.2.-" evidence="4"/>
<protein>
    <recommendedName>
        <fullName evidence="4">Tautomerase</fullName>
        <ecNumber evidence="4">5.3.2.-</ecNumber>
    </recommendedName>
</protein>
<reference evidence="6" key="2">
    <citation type="journal article" date="2023" name="Biology">
        <title>Prokaryotic Life Associated with Coal-Fire Gas Vents Revealed by Metagenomics.</title>
        <authorList>
            <person name="Kadnikov V.V."/>
            <person name="Mardanov A.V."/>
            <person name="Beletsky A.V."/>
            <person name="Karnachuk O.V."/>
            <person name="Ravin N.V."/>
        </authorList>
    </citation>
    <scope>NUCLEOTIDE SEQUENCE</scope>
    <source>
        <strain evidence="6">Bu02</strain>
    </source>
</reference>
<dbReference type="NCBIfam" id="NF001966">
    <property type="entry name" value="PRK00745.1"/>
    <property type="match status" value="1"/>
</dbReference>
<reference evidence="6" key="1">
    <citation type="submission" date="2020-10" db="EMBL/GenBank/DDBJ databases">
        <authorList>
            <person name="Kadnikov V."/>
            <person name="Beletsky A.V."/>
            <person name="Mardanov A.V."/>
            <person name="Karnachuk O.V."/>
            <person name="Ravin N.V."/>
        </authorList>
    </citation>
    <scope>NUCLEOTIDE SEQUENCE</scope>
    <source>
        <strain evidence="6">Bu02</strain>
    </source>
</reference>
<dbReference type="PANTHER" id="PTHR35530">
    <property type="entry name" value="TAUTOMERASE-RELATED"/>
    <property type="match status" value="1"/>
</dbReference>
<gene>
    <name evidence="6" type="ORF">IMF26_02995</name>
</gene>
<evidence type="ECO:0000256" key="1">
    <source>
        <dbReference type="ARBA" id="ARBA00006723"/>
    </source>
</evidence>
<feature type="active site" description="Proton acceptor; via imino nitrogen" evidence="3">
    <location>
        <position position="2"/>
    </location>
</feature>
<feature type="domain" description="4-oxalocrotonate tautomerase-like" evidence="5">
    <location>
        <begin position="2"/>
        <end position="56"/>
    </location>
</feature>
<evidence type="ECO:0000313" key="6">
    <source>
        <dbReference type="EMBL" id="QUL99051.1"/>
    </source>
</evidence>
<dbReference type="NCBIfam" id="TIGR00013">
    <property type="entry name" value="taut"/>
    <property type="match status" value="1"/>
</dbReference>
<dbReference type="InterPro" id="IPR004370">
    <property type="entry name" value="4-OT-like_dom"/>
</dbReference>